<dbReference type="SMART" id="SM00005">
    <property type="entry name" value="DEATH"/>
    <property type="match status" value="1"/>
</dbReference>
<evidence type="ECO:0000313" key="2">
    <source>
        <dbReference type="EMBL" id="KAJ9577643.1"/>
    </source>
</evidence>
<reference evidence="2" key="1">
    <citation type="journal article" date="2023" name="IScience">
        <title>Live-bearing cockroach genome reveals convergent evolutionary mechanisms linked to viviparity in insects and beyond.</title>
        <authorList>
            <person name="Fouks B."/>
            <person name="Harrison M.C."/>
            <person name="Mikhailova A.A."/>
            <person name="Marchal E."/>
            <person name="English S."/>
            <person name="Carruthers M."/>
            <person name="Jennings E.C."/>
            <person name="Chiamaka E.L."/>
            <person name="Frigard R.A."/>
            <person name="Pippel M."/>
            <person name="Attardo G.M."/>
            <person name="Benoit J.B."/>
            <person name="Bornberg-Bauer E."/>
            <person name="Tobe S.S."/>
        </authorList>
    </citation>
    <scope>NUCLEOTIDE SEQUENCE</scope>
    <source>
        <strain evidence="2">Stay&amp;Tobe</strain>
    </source>
</reference>
<evidence type="ECO:0000259" key="1">
    <source>
        <dbReference type="PROSITE" id="PS50017"/>
    </source>
</evidence>
<sequence>PVNLELGKLVSFTFIFTKLTNHIYHGLSLDLAGITREMISIVRRNYRVIKNWTGLAHTLGLSHRVHGIRSKVNIYCEEADICIFYLLEDWIGQSSKEATLGRLLYALREEQHNDCADELEEKFA</sequence>
<comment type="caution">
    <text evidence="2">The sequence shown here is derived from an EMBL/GenBank/DDBJ whole genome shotgun (WGS) entry which is preliminary data.</text>
</comment>
<dbReference type="SUPFAM" id="SSF47986">
    <property type="entry name" value="DEATH domain"/>
    <property type="match status" value="1"/>
</dbReference>
<name>A0AAD7ZCV4_DIPPU</name>
<accession>A0AAD7ZCV4</accession>
<reference evidence="2" key="2">
    <citation type="submission" date="2023-05" db="EMBL/GenBank/DDBJ databases">
        <authorList>
            <person name="Fouks B."/>
        </authorList>
    </citation>
    <scope>NUCLEOTIDE SEQUENCE</scope>
    <source>
        <strain evidence="2">Stay&amp;Tobe</strain>
        <tissue evidence="2">Testes</tissue>
    </source>
</reference>
<dbReference type="AlphaFoldDB" id="A0AAD7ZCV4"/>
<protein>
    <recommendedName>
        <fullName evidence="1">Death domain-containing protein</fullName>
    </recommendedName>
</protein>
<keyword evidence="3" id="KW-1185">Reference proteome</keyword>
<evidence type="ECO:0000313" key="3">
    <source>
        <dbReference type="Proteomes" id="UP001233999"/>
    </source>
</evidence>
<dbReference type="InterPro" id="IPR000488">
    <property type="entry name" value="Death_dom"/>
</dbReference>
<dbReference type="EMBL" id="JASPKZ010009352">
    <property type="protein sequence ID" value="KAJ9577643.1"/>
    <property type="molecule type" value="Genomic_DNA"/>
</dbReference>
<dbReference type="Proteomes" id="UP001233999">
    <property type="component" value="Unassembled WGS sequence"/>
</dbReference>
<feature type="non-terminal residue" evidence="2">
    <location>
        <position position="1"/>
    </location>
</feature>
<organism evidence="2 3">
    <name type="scientific">Diploptera punctata</name>
    <name type="common">Pacific beetle cockroach</name>
    <dbReference type="NCBI Taxonomy" id="6984"/>
    <lineage>
        <taxon>Eukaryota</taxon>
        <taxon>Metazoa</taxon>
        <taxon>Ecdysozoa</taxon>
        <taxon>Arthropoda</taxon>
        <taxon>Hexapoda</taxon>
        <taxon>Insecta</taxon>
        <taxon>Pterygota</taxon>
        <taxon>Neoptera</taxon>
        <taxon>Polyneoptera</taxon>
        <taxon>Dictyoptera</taxon>
        <taxon>Blattodea</taxon>
        <taxon>Blaberoidea</taxon>
        <taxon>Blaberidae</taxon>
        <taxon>Diplopterinae</taxon>
        <taxon>Diploptera</taxon>
    </lineage>
</organism>
<dbReference type="Gene3D" id="1.10.533.10">
    <property type="entry name" value="Death Domain, Fas"/>
    <property type="match status" value="1"/>
</dbReference>
<dbReference type="PROSITE" id="PS50017">
    <property type="entry name" value="DEATH_DOMAIN"/>
    <property type="match status" value="1"/>
</dbReference>
<dbReference type="Pfam" id="PF00531">
    <property type="entry name" value="Death"/>
    <property type="match status" value="1"/>
</dbReference>
<proteinExistence type="predicted"/>
<dbReference type="CDD" id="cd01670">
    <property type="entry name" value="Death"/>
    <property type="match status" value="1"/>
</dbReference>
<dbReference type="InterPro" id="IPR011029">
    <property type="entry name" value="DEATH-like_dom_sf"/>
</dbReference>
<dbReference type="GO" id="GO:0007165">
    <property type="term" value="P:signal transduction"/>
    <property type="evidence" value="ECO:0007669"/>
    <property type="project" value="InterPro"/>
</dbReference>
<gene>
    <name evidence="2" type="ORF">L9F63_005830</name>
</gene>
<feature type="domain" description="Death" evidence="1">
    <location>
        <begin position="86"/>
        <end position="123"/>
    </location>
</feature>